<evidence type="ECO:0000313" key="4">
    <source>
        <dbReference type="Proteomes" id="UP000199623"/>
    </source>
</evidence>
<dbReference type="Proteomes" id="UP000199623">
    <property type="component" value="Unassembled WGS sequence"/>
</dbReference>
<reference evidence="4" key="1">
    <citation type="submission" date="2016-10" db="EMBL/GenBank/DDBJ databases">
        <authorList>
            <person name="Varghese N."/>
            <person name="Submissions S."/>
        </authorList>
    </citation>
    <scope>NUCLEOTIDE SEQUENCE [LARGE SCALE GENOMIC DNA]</scope>
    <source>
        <strain evidence="4">CGMCC 4.3506</strain>
    </source>
</reference>
<comment type="similarity">
    <text evidence="1">Belongs to the barstar family.</text>
</comment>
<dbReference type="AlphaFoldDB" id="A0A1G7TTJ9"/>
<name>A0A1G7TTJ9_9PSEU</name>
<feature type="domain" description="Barstar (barnase inhibitor)" evidence="2">
    <location>
        <begin position="1"/>
        <end position="84"/>
    </location>
</feature>
<dbReference type="SUPFAM" id="SSF52038">
    <property type="entry name" value="Barstar-related"/>
    <property type="match status" value="1"/>
</dbReference>
<gene>
    <name evidence="3" type="ORF">SAMN05216553_107435</name>
</gene>
<dbReference type="RefSeq" id="WP_090051140.1">
    <property type="nucleotide sequence ID" value="NZ_FNCC01000007.1"/>
</dbReference>
<accession>A0A1G7TTJ9</accession>
<dbReference type="Gene3D" id="3.30.370.10">
    <property type="entry name" value="Barstar-like"/>
    <property type="match status" value="1"/>
</dbReference>
<evidence type="ECO:0000256" key="1">
    <source>
        <dbReference type="ARBA" id="ARBA00006845"/>
    </source>
</evidence>
<proteinExistence type="inferred from homology"/>
<sequence>MAVVELDGSHLRSEADVHRELARLLDFGPFYGHNLDALWDRLTTDVPRPVHLVWLHAEASRTAIGPSLDRVLKLLDDVVAWDERLDLDGGRFTYELA</sequence>
<dbReference type="Pfam" id="PF01337">
    <property type="entry name" value="Barstar"/>
    <property type="match status" value="1"/>
</dbReference>
<evidence type="ECO:0000259" key="2">
    <source>
        <dbReference type="Pfam" id="PF01337"/>
    </source>
</evidence>
<dbReference type="InterPro" id="IPR035905">
    <property type="entry name" value="Barstar-like_sf"/>
</dbReference>
<dbReference type="OrthoDB" id="5184890at2"/>
<dbReference type="EMBL" id="FNCC01000007">
    <property type="protein sequence ID" value="SDG38029.1"/>
    <property type="molecule type" value="Genomic_DNA"/>
</dbReference>
<organism evidence="3 4">
    <name type="scientific">Lentzea fradiae</name>
    <dbReference type="NCBI Taxonomy" id="200378"/>
    <lineage>
        <taxon>Bacteria</taxon>
        <taxon>Bacillati</taxon>
        <taxon>Actinomycetota</taxon>
        <taxon>Actinomycetes</taxon>
        <taxon>Pseudonocardiales</taxon>
        <taxon>Pseudonocardiaceae</taxon>
        <taxon>Lentzea</taxon>
    </lineage>
</organism>
<keyword evidence="4" id="KW-1185">Reference proteome</keyword>
<dbReference type="InterPro" id="IPR000468">
    <property type="entry name" value="Barstar"/>
</dbReference>
<protein>
    <submittedName>
        <fullName evidence="3">Ribonuclease inhibitor</fullName>
    </submittedName>
</protein>
<evidence type="ECO:0000313" key="3">
    <source>
        <dbReference type="EMBL" id="SDG38029.1"/>
    </source>
</evidence>